<dbReference type="PANTHER" id="PTHR48109">
    <property type="entry name" value="DIHYDROOROTATE DEHYDROGENASE (QUINONE), MITOCHONDRIAL-RELATED"/>
    <property type="match status" value="1"/>
</dbReference>
<feature type="active site" description="Nucleophile" evidence="11">
    <location>
        <position position="184"/>
    </location>
</feature>
<keyword evidence="9 11" id="KW-0472">Membrane</keyword>
<dbReference type="GO" id="GO:0106430">
    <property type="term" value="F:dihydroorotate dehydrogenase (quinone) activity"/>
    <property type="evidence" value="ECO:0007669"/>
    <property type="project" value="UniProtKB-EC"/>
</dbReference>
<feature type="binding site" evidence="11">
    <location>
        <begin position="246"/>
        <end position="247"/>
    </location>
    <ligand>
        <name>substrate</name>
    </ligand>
</feature>
<evidence type="ECO:0000256" key="2">
    <source>
        <dbReference type="ARBA" id="ARBA00004370"/>
    </source>
</evidence>
<comment type="similarity">
    <text evidence="4 11">Belongs to the dihydroorotate dehydrogenase family. Type 2 subfamily.</text>
</comment>
<proteinExistence type="inferred from homology"/>
<dbReference type="CDD" id="cd04738">
    <property type="entry name" value="DHOD_2_like"/>
    <property type="match status" value="1"/>
</dbReference>
<dbReference type="InterPro" id="IPR005720">
    <property type="entry name" value="Dihydroorotate_DH_cat"/>
</dbReference>
<dbReference type="HAMAP" id="MF_00225">
    <property type="entry name" value="DHO_dh_type2"/>
    <property type="match status" value="1"/>
</dbReference>
<keyword evidence="11" id="KW-1003">Cell membrane</keyword>
<keyword evidence="6 11" id="KW-0288">FMN</keyword>
<feature type="binding site" evidence="11">
    <location>
        <position position="94"/>
    </location>
    <ligand>
        <name>FMN</name>
        <dbReference type="ChEBI" id="CHEBI:58210"/>
    </ligand>
</feature>
<dbReference type="SUPFAM" id="SSF51395">
    <property type="entry name" value="FMN-linked oxidoreductases"/>
    <property type="match status" value="1"/>
</dbReference>
<dbReference type="NCBIfam" id="NF003652">
    <property type="entry name" value="PRK05286.2-5"/>
    <property type="match status" value="1"/>
</dbReference>
<keyword evidence="8 11" id="KW-0560">Oxidoreductase</keyword>
<dbReference type="InterPro" id="IPR050074">
    <property type="entry name" value="DHO_dehydrogenase"/>
</dbReference>
<dbReference type="NCBIfam" id="NF003649">
    <property type="entry name" value="PRK05286.2-2"/>
    <property type="match status" value="1"/>
</dbReference>
<dbReference type="PROSITE" id="PS00911">
    <property type="entry name" value="DHODEHASE_1"/>
    <property type="match status" value="1"/>
</dbReference>
<accession>A0ABT7QYS3</accession>
<protein>
    <recommendedName>
        <fullName evidence="11">Dihydroorotate dehydrogenase (quinone)</fullName>
        <ecNumber evidence="11">1.3.5.2</ecNumber>
    </recommendedName>
    <alternativeName>
        <fullName evidence="11">DHOdehase</fullName>
        <shortName evidence="11">DHOD</shortName>
        <shortName evidence="11">DHODase</shortName>
    </alternativeName>
    <alternativeName>
        <fullName evidence="11">Dihydroorotate oxidase</fullName>
    </alternativeName>
</protein>
<evidence type="ECO:0000256" key="11">
    <source>
        <dbReference type="HAMAP-Rule" id="MF_00225"/>
    </source>
</evidence>
<feature type="binding site" evidence="11">
    <location>
        <position position="217"/>
    </location>
    <ligand>
        <name>FMN</name>
        <dbReference type="ChEBI" id="CHEBI:58210"/>
    </ligand>
</feature>
<dbReference type="RefSeq" id="WP_289413726.1">
    <property type="nucleotide sequence ID" value="NZ_JAQIBD010000002.1"/>
</dbReference>
<evidence type="ECO:0000256" key="5">
    <source>
        <dbReference type="ARBA" id="ARBA00022630"/>
    </source>
</evidence>
<dbReference type="PROSITE" id="PS00912">
    <property type="entry name" value="DHODEHASE_2"/>
    <property type="match status" value="1"/>
</dbReference>
<evidence type="ECO:0000256" key="10">
    <source>
        <dbReference type="ARBA" id="ARBA00048639"/>
    </source>
</evidence>
<evidence type="ECO:0000313" key="14">
    <source>
        <dbReference type="Proteomes" id="UP001169069"/>
    </source>
</evidence>
<evidence type="ECO:0000256" key="3">
    <source>
        <dbReference type="ARBA" id="ARBA00005161"/>
    </source>
</evidence>
<organism evidence="13 14">
    <name type="scientific">Sulfurovum zhangzhouensis</name>
    <dbReference type="NCBI Taxonomy" id="3019067"/>
    <lineage>
        <taxon>Bacteria</taxon>
        <taxon>Pseudomonadati</taxon>
        <taxon>Campylobacterota</taxon>
        <taxon>Epsilonproteobacteria</taxon>
        <taxon>Campylobacterales</taxon>
        <taxon>Sulfurovaceae</taxon>
        <taxon>Sulfurovum</taxon>
    </lineage>
</organism>
<dbReference type="InterPro" id="IPR013785">
    <property type="entry name" value="Aldolase_TIM"/>
</dbReference>
<feature type="binding site" evidence="11">
    <location>
        <position position="148"/>
    </location>
    <ligand>
        <name>FMN</name>
        <dbReference type="ChEBI" id="CHEBI:58210"/>
    </ligand>
</feature>
<dbReference type="Pfam" id="PF01180">
    <property type="entry name" value="DHO_dh"/>
    <property type="match status" value="1"/>
</dbReference>
<evidence type="ECO:0000256" key="6">
    <source>
        <dbReference type="ARBA" id="ARBA00022643"/>
    </source>
</evidence>
<feature type="binding site" evidence="11">
    <location>
        <position position="74"/>
    </location>
    <ligand>
        <name>substrate</name>
    </ligand>
</feature>
<comment type="function">
    <text evidence="1 11">Catalyzes the conversion of dihydroorotate to orotate with quinone as electron acceptor.</text>
</comment>
<dbReference type="InterPro" id="IPR001295">
    <property type="entry name" value="Dihydroorotate_DH_CS"/>
</dbReference>
<comment type="cofactor">
    <cofactor evidence="11">
        <name>FMN</name>
        <dbReference type="ChEBI" id="CHEBI:58210"/>
    </cofactor>
    <text evidence="11">Binds 1 FMN per subunit.</text>
</comment>
<dbReference type="InterPro" id="IPR005719">
    <property type="entry name" value="Dihydroorotate_DH_2"/>
</dbReference>
<feature type="binding site" evidence="11">
    <location>
        <position position="181"/>
    </location>
    <ligand>
        <name>substrate</name>
    </ligand>
</feature>
<keyword evidence="14" id="KW-1185">Reference proteome</keyword>
<dbReference type="PANTHER" id="PTHR48109:SF4">
    <property type="entry name" value="DIHYDROOROTATE DEHYDROGENASE (QUINONE), MITOCHONDRIAL"/>
    <property type="match status" value="1"/>
</dbReference>
<feature type="binding site" evidence="11">
    <location>
        <position position="186"/>
    </location>
    <ligand>
        <name>substrate</name>
    </ligand>
</feature>
<feature type="domain" description="Dihydroorotate dehydrogenase catalytic" evidence="12">
    <location>
        <begin position="52"/>
        <end position="339"/>
    </location>
</feature>
<feature type="binding site" evidence="11">
    <location>
        <begin position="70"/>
        <end position="74"/>
    </location>
    <ligand>
        <name>FMN</name>
        <dbReference type="ChEBI" id="CHEBI:58210"/>
    </ligand>
</feature>
<comment type="catalytic activity">
    <reaction evidence="10 11">
        <text>(S)-dihydroorotate + a quinone = orotate + a quinol</text>
        <dbReference type="Rhea" id="RHEA:30187"/>
        <dbReference type="ChEBI" id="CHEBI:24646"/>
        <dbReference type="ChEBI" id="CHEBI:30839"/>
        <dbReference type="ChEBI" id="CHEBI:30864"/>
        <dbReference type="ChEBI" id="CHEBI:132124"/>
        <dbReference type="EC" id="1.3.5.2"/>
    </reaction>
</comment>
<comment type="subcellular location">
    <subcellularLocation>
        <location evidence="11">Cell membrane</location>
        <topology evidence="11">Peripheral membrane protein</topology>
    </subcellularLocation>
    <subcellularLocation>
        <location evidence="2">Membrane</location>
    </subcellularLocation>
</comment>
<dbReference type="EMBL" id="JAQIBD010000002">
    <property type="protein sequence ID" value="MDM5271991.1"/>
    <property type="molecule type" value="Genomic_DNA"/>
</dbReference>
<feature type="binding site" evidence="11">
    <location>
        <begin position="119"/>
        <end position="123"/>
    </location>
    <ligand>
        <name>substrate</name>
    </ligand>
</feature>
<comment type="caution">
    <text evidence="13">The sequence shown here is derived from an EMBL/GenBank/DDBJ whole genome shotgun (WGS) entry which is preliminary data.</text>
</comment>
<feature type="binding site" evidence="11">
    <location>
        <begin position="317"/>
        <end position="318"/>
    </location>
    <ligand>
        <name>FMN</name>
        <dbReference type="ChEBI" id="CHEBI:58210"/>
    </ligand>
</feature>
<sequence length="359" mass="39904">MSFFSYQTLKKILFNFDPETAHTIAGLGLRTVAHCPTIMRLIKERYFVDDTMLHQTFFGRTFKNPVGLGAGFDKNGQYITAMPTLGFGFTEVGTVTPKPQDGNPKPRLFRLTDDDSLQNAMGFNNKGSHYMIQRLKKLYFLDYPVGINIGKNKVTPENEALNDYETLFKAFKDYGDYIVINISSPNTPGLRDLQNENFIKAIFDMAKEITSQPVFLKIAPDMEAEDAITLCKVAVEAGAAGIIATNTTIDYSVTDSPLKQNFGGISGALLTEKSYQLFKAIGKELYGKTMLISVGGIDSAEEAYRRIKAGASLVQVYSMLVYRGPELIKEINEGLIKLLKQDGYTHISEAIGADWTNEK</sequence>
<evidence type="ECO:0000256" key="9">
    <source>
        <dbReference type="ARBA" id="ARBA00023136"/>
    </source>
</evidence>
<name>A0ABT7QYS3_9BACT</name>
<evidence type="ECO:0000256" key="8">
    <source>
        <dbReference type="ARBA" id="ARBA00023002"/>
    </source>
</evidence>
<comment type="pathway">
    <text evidence="3 11">Pyrimidine metabolism; UMP biosynthesis via de novo pathway; orotate from (S)-dihydroorotate (quinone route): step 1/1.</text>
</comment>
<dbReference type="NCBIfam" id="NF003645">
    <property type="entry name" value="PRK05286.1-2"/>
    <property type="match status" value="1"/>
</dbReference>
<dbReference type="Proteomes" id="UP001169069">
    <property type="component" value="Unassembled WGS sequence"/>
</dbReference>
<evidence type="ECO:0000256" key="7">
    <source>
        <dbReference type="ARBA" id="ARBA00022975"/>
    </source>
</evidence>
<dbReference type="NCBIfam" id="TIGR01036">
    <property type="entry name" value="pyrD_sub2"/>
    <property type="match status" value="1"/>
</dbReference>
<reference evidence="13" key="1">
    <citation type="submission" date="2023-01" db="EMBL/GenBank/DDBJ databases">
        <title>Sulfurovum sp. zt1-1 genome assembly.</title>
        <authorList>
            <person name="Wang J."/>
        </authorList>
    </citation>
    <scope>NUCLEOTIDE SEQUENCE</scope>
    <source>
        <strain evidence="13">Zt1-1</strain>
    </source>
</reference>
<feature type="binding site" evidence="11">
    <location>
        <position position="245"/>
    </location>
    <ligand>
        <name>FMN</name>
        <dbReference type="ChEBI" id="CHEBI:58210"/>
    </ligand>
</feature>
<evidence type="ECO:0000256" key="4">
    <source>
        <dbReference type="ARBA" id="ARBA00005359"/>
    </source>
</evidence>
<keyword evidence="7 11" id="KW-0665">Pyrimidine biosynthesis</keyword>
<dbReference type="Gene3D" id="3.20.20.70">
    <property type="entry name" value="Aldolase class I"/>
    <property type="match status" value="1"/>
</dbReference>
<comment type="subunit">
    <text evidence="11">Monomer.</text>
</comment>
<keyword evidence="5 11" id="KW-0285">Flavoprotein</keyword>
<feature type="binding site" evidence="11">
    <location>
        <position position="181"/>
    </location>
    <ligand>
        <name>FMN</name>
        <dbReference type="ChEBI" id="CHEBI:58210"/>
    </ligand>
</feature>
<feature type="binding site" evidence="11">
    <location>
        <position position="296"/>
    </location>
    <ligand>
        <name>FMN</name>
        <dbReference type="ChEBI" id="CHEBI:58210"/>
    </ligand>
</feature>
<evidence type="ECO:0000256" key="1">
    <source>
        <dbReference type="ARBA" id="ARBA00003125"/>
    </source>
</evidence>
<dbReference type="EC" id="1.3.5.2" evidence="11"/>
<evidence type="ECO:0000259" key="12">
    <source>
        <dbReference type="Pfam" id="PF01180"/>
    </source>
</evidence>
<evidence type="ECO:0000313" key="13">
    <source>
        <dbReference type="EMBL" id="MDM5271991.1"/>
    </source>
</evidence>
<gene>
    <name evidence="11" type="primary">pyrD</name>
    <name evidence="13" type="ORF">PGH07_07355</name>
</gene>
<feature type="binding site" evidence="11">
    <location>
        <position position="267"/>
    </location>
    <ligand>
        <name>FMN</name>
        <dbReference type="ChEBI" id="CHEBI:58210"/>
    </ligand>
</feature>